<dbReference type="AlphaFoldDB" id="A0A1B4VCP8"/>
<protein>
    <recommendedName>
        <fullName evidence="3">Nucleotidyltransferase</fullName>
    </recommendedName>
</protein>
<dbReference type="Pfam" id="PF08843">
    <property type="entry name" value="AbiEii"/>
    <property type="match status" value="1"/>
</dbReference>
<sequence length="282" mass="31440">MPKPKPYVDERTLALLRAVAKTAGELHIAWMVTGAAGRVMLLEGVYGLPHGRATQDVDLGVMVANWEQYRALVERISQDKRFQPDPKQRQRLRFRDDGLLDLVPFGDIEARDRTIRWPPENDFAMSVIGFREAYAEAVVVSLDGLSVPVVSPVGLALLKLVAWSERHHTQPKKDAADLAYVLRHFSAILTEQVLFDEYFSIVETSGFDVDVAASRVLGRKIANLAAEDTRSYVLNLLHRELKQGTDSKLVREVGEHLAGAGEERALQLLESLRTGFVETAGK</sequence>
<dbReference type="Gene3D" id="3.30.460.40">
    <property type="match status" value="1"/>
</dbReference>
<dbReference type="EMBL" id="AP014936">
    <property type="protein sequence ID" value="BAU49561.1"/>
    <property type="molecule type" value="Genomic_DNA"/>
</dbReference>
<accession>A0A1B4VCP8</accession>
<dbReference type="OrthoDB" id="5918411at2"/>
<gene>
    <name evidence="1" type="ORF">SVA_3013</name>
</gene>
<proteinExistence type="predicted"/>
<organism evidence="1 2">
    <name type="scientific">Sulfurifustis variabilis</name>
    <dbReference type="NCBI Taxonomy" id="1675686"/>
    <lineage>
        <taxon>Bacteria</taxon>
        <taxon>Pseudomonadati</taxon>
        <taxon>Pseudomonadota</taxon>
        <taxon>Gammaproteobacteria</taxon>
        <taxon>Acidiferrobacterales</taxon>
        <taxon>Acidiferrobacteraceae</taxon>
        <taxon>Sulfurifustis</taxon>
    </lineage>
</organism>
<dbReference type="InterPro" id="IPR014942">
    <property type="entry name" value="AbiEii"/>
</dbReference>
<evidence type="ECO:0008006" key="3">
    <source>
        <dbReference type="Google" id="ProtNLM"/>
    </source>
</evidence>
<name>A0A1B4VCP8_9GAMM</name>
<dbReference type="KEGG" id="sva:SVA_3013"/>
<keyword evidence="2" id="KW-1185">Reference proteome</keyword>
<dbReference type="RefSeq" id="WP_148665500.1">
    <property type="nucleotide sequence ID" value="NZ_AP014936.1"/>
</dbReference>
<evidence type="ECO:0000313" key="2">
    <source>
        <dbReference type="Proteomes" id="UP000218899"/>
    </source>
</evidence>
<dbReference type="Proteomes" id="UP000218899">
    <property type="component" value="Chromosome"/>
</dbReference>
<reference evidence="1 2" key="1">
    <citation type="submission" date="2015-08" db="EMBL/GenBank/DDBJ databases">
        <title>Complete genome sequence of Sulfurifustis variabilis.</title>
        <authorList>
            <person name="Miura A."/>
            <person name="Kojima H."/>
            <person name="Fukui M."/>
        </authorList>
    </citation>
    <scope>NUCLEOTIDE SEQUENCE [LARGE SCALE GENOMIC DNA]</scope>
    <source>
        <strain evidence="2">skN76</strain>
    </source>
</reference>
<evidence type="ECO:0000313" key="1">
    <source>
        <dbReference type="EMBL" id="BAU49561.1"/>
    </source>
</evidence>